<evidence type="ECO:0000313" key="2">
    <source>
        <dbReference type="Proteomes" id="UP001383192"/>
    </source>
</evidence>
<dbReference type="EMBL" id="JAYKXP010000006">
    <property type="protein sequence ID" value="KAK7056806.1"/>
    <property type="molecule type" value="Genomic_DNA"/>
</dbReference>
<organism evidence="1 2">
    <name type="scientific">Paramarasmius palmivorus</name>
    <dbReference type="NCBI Taxonomy" id="297713"/>
    <lineage>
        <taxon>Eukaryota</taxon>
        <taxon>Fungi</taxon>
        <taxon>Dikarya</taxon>
        <taxon>Basidiomycota</taxon>
        <taxon>Agaricomycotina</taxon>
        <taxon>Agaricomycetes</taxon>
        <taxon>Agaricomycetidae</taxon>
        <taxon>Agaricales</taxon>
        <taxon>Marasmiineae</taxon>
        <taxon>Marasmiaceae</taxon>
        <taxon>Paramarasmius</taxon>
    </lineage>
</organism>
<evidence type="ECO:0000313" key="1">
    <source>
        <dbReference type="EMBL" id="KAK7056806.1"/>
    </source>
</evidence>
<keyword evidence="2" id="KW-1185">Reference proteome</keyword>
<name>A0AAW0DXN6_9AGAR</name>
<protein>
    <submittedName>
        <fullName evidence="1">Uncharacterized protein</fullName>
    </submittedName>
</protein>
<dbReference type="Proteomes" id="UP001383192">
    <property type="component" value="Unassembled WGS sequence"/>
</dbReference>
<accession>A0AAW0DXN6</accession>
<dbReference type="AlphaFoldDB" id="A0AAW0DXN6"/>
<comment type="caution">
    <text evidence="1">The sequence shown here is derived from an EMBL/GenBank/DDBJ whole genome shotgun (WGS) entry which is preliminary data.</text>
</comment>
<reference evidence="1 2" key="1">
    <citation type="submission" date="2024-01" db="EMBL/GenBank/DDBJ databases">
        <title>A draft genome for a cacao thread blight-causing isolate of Paramarasmius palmivorus.</title>
        <authorList>
            <person name="Baruah I.K."/>
            <person name="Bukari Y."/>
            <person name="Amoako-Attah I."/>
            <person name="Meinhardt L.W."/>
            <person name="Bailey B.A."/>
            <person name="Cohen S.P."/>
        </authorList>
    </citation>
    <scope>NUCLEOTIDE SEQUENCE [LARGE SCALE GENOMIC DNA]</scope>
    <source>
        <strain evidence="1 2">GH-12</strain>
    </source>
</reference>
<proteinExistence type="predicted"/>
<sequence>MTLSPRHQQTFITYLLENRALLQESHSCTKVRVDFALDTGIILLALAHLCPTPIQSIEFATSGAFPPDLGDRFESQLKEVTSGFAIQQLGILPLTGPHLQMVLLRTFSNVTSVTIHAGLTHEEWSGVIEFPQLLSATLVELDWTVGQNIYGIFHRYIDAPYLRDLTLVGNLRQRHVMIPTLLGKFAARLESLRLVDDTFPSEGERSAVAQS</sequence>
<gene>
    <name evidence="1" type="ORF">VNI00_002523</name>
</gene>